<gene>
    <name evidence="2" type="ORF">AFUS01_LOCUS14682</name>
</gene>
<name>A0A8J2P5Z8_9HEXA</name>
<protein>
    <submittedName>
        <fullName evidence="2">Uncharacterized protein</fullName>
    </submittedName>
</protein>
<sequence length="79" mass="8931">MNSSRPSRALDPDIGFPTTRYRPRRSDHNSLRTIPANGHGFTNLKKFLSCCSDSKIVSTYEIIYVFPSKSPLFCCNTLC</sequence>
<comment type="caution">
    <text evidence="2">The sequence shown here is derived from an EMBL/GenBank/DDBJ whole genome shotgun (WGS) entry which is preliminary data.</text>
</comment>
<evidence type="ECO:0000313" key="3">
    <source>
        <dbReference type="Proteomes" id="UP000708208"/>
    </source>
</evidence>
<evidence type="ECO:0000313" key="2">
    <source>
        <dbReference type="EMBL" id="CAG7725735.1"/>
    </source>
</evidence>
<proteinExistence type="predicted"/>
<evidence type="ECO:0000256" key="1">
    <source>
        <dbReference type="SAM" id="MobiDB-lite"/>
    </source>
</evidence>
<organism evidence="2 3">
    <name type="scientific">Allacma fusca</name>
    <dbReference type="NCBI Taxonomy" id="39272"/>
    <lineage>
        <taxon>Eukaryota</taxon>
        <taxon>Metazoa</taxon>
        <taxon>Ecdysozoa</taxon>
        <taxon>Arthropoda</taxon>
        <taxon>Hexapoda</taxon>
        <taxon>Collembola</taxon>
        <taxon>Symphypleona</taxon>
        <taxon>Sminthuridae</taxon>
        <taxon>Allacma</taxon>
    </lineage>
</organism>
<dbReference type="AlphaFoldDB" id="A0A8J2P5Z8"/>
<reference evidence="2" key="1">
    <citation type="submission" date="2021-06" db="EMBL/GenBank/DDBJ databases">
        <authorList>
            <person name="Hodson N. C."/>
            <person name="Mongue J. A."/>
            <person name="Jaron S. K."/>
        </authorList>
    </citation>
    <scope>NUCLEOTIDE SEQUENCE</scope>
</reference>
<dbReference type="Proteomes" id="UP000708208">
    <property type="component" value="Unassembled WGS sequence"/>
</dbReference>
<dbReference type="EMBL" id="CAJVCH010126229">
    <property type="protein sequence ID" value="CAG7725735.1"/>
    <property type="molecule type" value="Genomic_DNA"/>
</dbReference>
<accession>A0A8J2P5Z8</accession>
<keyword evidence="3" id="KW-1185">Reference proteome</keyword>
<feature type="region of interest" description="Disordered" evidence="1">
    <location>
        <begin position="1"/>
        <end position="29"/>
    </location>
</feature>